<keyword evidence="2" id="KW-1185">Reference proteome</keyword>
<dbReference type="Proteomes" id="UP000236726">
    <property type="component" value="Unassembled WGS sequence"/>
</dbReference>
<evidence type="ECO:0000313" key="1">
    <source>
        <dbReference type="EMBL" id="SEF90550.1"/>
    </source>
</evidence>
<gene>
    <name evidence="1" type="ORF">SAMN05216537_11287</name>
</gene>
<evidence type="ECO:0000313" key="2">
    <source>
        <dbReference type="Proteomes" id="UP000236726"/>
    </source>
</evidence>
<dbReference type="AlphaFoldDB" id="A0A1H5VTJ1"/>
<reference evidence="1 2" key="1">
    <citation type="submission" date="2016-10" db="EMBL/GenBank/DDBJ databases">
        <authorList>
            <person name="de Groot N.N."/>
        </authorList>
    </citation>
    <scope>NUCLEOTIDE SEQUENCE [LARGE SCALE GENOMIC DNA]</scope>
    <source>
        <strain evidence="1 2">D15d</strain>
    </source>
</reference>
<dbReference type="EMBL" id="FNUL01000012">
    <property type="protein sequence ID" value="SEF90550.1"/>
    <property type="molecule type" value="Genomic_DNA"/>
</dbReference>
<accession>A0A1H5VTJ1</accession>
<name>A0A1H5VTJ1_9FIRM</name>
<sequence length="32" mass="3763">MSKICPETKEIVLYIECLECEEKTCKKGRNDE</sequence>
<organism evidence="1 2">
    <name type="scientific">Lachnospira multipara</name>
    <dbReference type="NCBI Taxonomy" id="28051"/>
    <lineage>
        <taxon>Bacteria</taxon>
        <taxon>Bacillati</taxon>
        <taxon>Bacillota</taxon>
        <taxon>Clostridia</taxon>
        <taxon>Lachnospirales</taxon>
        <taxon>Lachnospiraceae</taxon>
        <taxon>Lachnospira</taxon>
    </lineage>
</organism>
<proteinExistence type="predicted"/>
<protein>
    <submittedName>
        <fullName evidence="1">Uncharacterized protein</fullName>
    </submittedName>
</protein>